<dbReference type="PANTHER" id="PTHR47815">
    <property type="entry name" value="UNIVERSAL STRESS PROTEIN A FAMILY PROTEIN C25B2.10"/>
    <property type="match status" value="1"/>
</dbReference>
<dbReference type="CDD" id="cd23659">
    <property type="entry name" value="USP_At3g01520-like"/>
    <property type="match status" value="1"/>
</dbReference>
<feature type="domain" description="UspA" evidence="2">
    <location>
        <begin position="50"/>
        <end position="188"/>
    </location>
</feature>
<dbReference type="InterPro" id="IPR006016">
    <property type="entry name" value="UspA"/>
</dbReference>
<dbReference type="Pfam" id="PF00582">
    <property type="entry name" value="Usp"/>
    <property type="match status" value="1"/>
</dbReference>
<feature type="compositionally biased region" description="Basic and acidic residues" evidence="1">
    <location>
        <begin position="188"/>
        <end position="208"/>
    </location>
</feature>
<feature type="compositionally biased region" description="Acidic residues" evidence="1">
    <location>
        <begin position="369"/>
        <end position="385"/>
    </location>
</feature>
<evidence type="ECO:0000256" key="1">
    <source>
        <dbReference type="SAM" id="MobiDB-lite"/>
    </source>
</evidence>
<feature type="region of interest" description="Disordered" evidence="1">
    <location>
        <begin position="188"/>
        <end position="225"/>
    </location>
</feature>
<dbReference type="AlphaFoldDB" id="A0A2T2ZWH5"/>
<organism evidence="3 4">
    <name type="scientific">Coniella lustricola</name>
    <dbReference type="NCBI Taxonomy" id="2025994"/>
    <lineage>
        <taxon>Eukaryota</taxon>
        <taxon>Fungi</taxon>
        <taxon>Dikarya</taxon>
        <taxon>Ascomycota</taxon>
        <taxon>Pezizomycotina</taxon>
        <taxon>Sordariomycetes</taxon>
        <taxon>Sordariomycetidae</taxon>
        <taxon>Diaporthales</taxon>
        <taxon>Schizoparmaceae</taxon>
        <taxon>Coniella</taxon>
    </lineage>
</organism>
<proteinExistence type="predicted"/>
<dbReference type="STRING" id="2025994.A0A2T2ZWH5"/>
<protein>
    <recommendedName>
        <fullName evidence="2">UspA domain-containing protein</fullName>
    </recommendedName>
</protein>
<name>A0A2T2ZWH5_9PEZI</name>
<keyword evidence="4" id="KW-1185">Reference proteome</keyword>
<feature type="compositionally biased region" description="Polar residues" evidence="1">
    <location>
        <begin position="267"/>
        <end position="277"/>
    </location>
</feature>
<dbReference type="Gene3D" id="3.40.50.620">
    <property type="entry name" value="HUPs"/>
    <property type="match status" value="1"/>
</dbReference>
<feature type="compositionally biased region" description="Low complexity" evidence="1">
    <location>
        <begin position="328"/>
        <end position="341"/>
    </location>
</feature>
<dbReference type="OrthoDB" id="843225at2759"/>
<dbReference type="PANTHER" id="PTHR47815:SF1">
    <property type="entry name" value="UNIVERSAL STRESS PROTEIN A FAMILY PROTEIN C25B2.10"/>
    <property type="match status" value="1"/>
</dbReference>
<feature type="compositionally biased region" description="Acidic residues" evidence="1">
    <location>
        <begin position="300"/>
        <end position="318"/>
    </location>
</feature>
<dbReference type="SUPFAM" id="SSF52402">
    <property type="entry name" value="Adenine nucleotide alpha hydrolases-like"/>
    <property type="match status" value="1"/>
</dbReference>
<dbReference type="EMBL" id="KZ678606">
    <property type="protein sequence ID" value="PSR78446.1"/>
    <property type="molecule type" value="Genomic_DNA"/>
</dbReference>
<dbReference type="InParanoid" id="A0A2T2ZWH5"/>
<evidence type="ECO:0000259" key="2">
    <source>
        <dbReference type="Pfam" id="PF00582"/>
    </source>
</evidence>
<feature type="compositionally biased region" description="Basic and acidic residues" evidence="1">
    <location>
        <begin position="342"/>
        <end position="356"/>
    </location>
</feature>
<dbReference type="InterPro" id="IPR014729">
    <property type="entry name" value="Rossmann-like_a/b/a_fold"/>
</dbReference>
<evidence type="ECO:0000313" key="4">
    <source>
        <dbReference type="Proteomes" id="UP000241462"/>
    </source>
</evidence>
<feature type="region of interest" description="Disordered" evidence="1">
    <location>
        <begin position="266"/>
        <end position="394"/>
    </location>
</feature>
<reference evidence="3 4" key="1">
    <citation type="journal article" date="2018" name="Mycol. Prog.">
        <title>Coniella lustricola, a new species from submerged detritus.</title>
        <authorList>
            <person name="Raudabaugh D.B."/>
            <person name="Iturriaga T."/>
            <person name="Carver A."/>
            <person name="Mondo S."/>
            <person name="Pangilinan J."/>
            <person name="Lipzen A."/>
            <person name="He G."/>
            <person name="Amirebrahimi M."/>
            <person name="Grigoriev I.V."/>
            <person name="Miller A.N."/>
        </authorList>
    </citation>
    <scope>NUCLEOTIDE SEQUENCE [LARGE SCALE GENOMIC DNA]</scope>
    <source>
        <strain evidence="3 4">B22-T-1</strain>
    </source>
</reference>
<evidence type="ECO:0000313" key="3">
    <source>
        <dbReference type="EMBL" id="PSR78446.1"/>
    </source>
</evidence>
<gene>
    <name evidence="3" type="ORF">BD289DRAFT_122338</name>
</gene>
<accession>A0A2T2ZWH5</accession>
<sequence length="394" mass="43776">MALLTADHPHRRQRHVAFTNVNLGEPTKFNFPSHTLFVKHPAYTTNRRSRTFMVGIDDHQYSDEALQWLFDKFVDNGDEIVCVRVVERDVRLYETEKRLQDLKKEAAAEVNRIKAKIGDSKAVSIILEYAVGKLHSTFQRLIQLHQPSMLIVGTRGRTLGGFQGLVASRNSFSKYCLQYSPVPVVVVRPDEKRQKKKDKRDNDPEKQSYRQMLQSSQGIHEANDESIGAWEIESKISADEEAGKVAKALGLPAKFYPLLKPYKPQRTKSTLSVTSTMAEPEPGRLVADPVATPTASAANSEDEGEGSGEEEEEGDGDFEVANGAKLVQAAQNKELKAQLQAKQEEKKKKDRLHAMEVGEGAALLKKVDSDEEADGEDEDEDEEDGGGAVKVTSA</sequence>
<feature type="compositionally biased region" description="Polar residues" evidence="1">
    <location>
        <begin position="209"/>
        <end position="218"/>
    </location>
</feature>
<dbReference type="Proteomes" id="UP000241462">
    <property type="component" value="Unassembled WGS sequence"/>
</dbReference>